<feature type="compositionally biased region" description="Polar residues" evidence="1">
    <location>
        <begin position="15"/>
        <end position="30"/>
    </location>
</feature>
<gene>
    <name evidence="2" type="ORF">SETIT_7G034300v2</name>
</gene>
<reference evidence="2" key="2">
    <citation type="submission" date="2015-07" db="EMBL/GenBank/DDBJ databases">
        <authorList>
            <person name="Noorani M."/>
        </authorList>
    </citation>
    <scope>NUCLEOTIDE SEQUENCE</scope>
    <source>
        <strain evidence="2">Yugu1</strain>
    </source>
</reference>
<name>A0A368RRW7_SETIT</name>
<dbReference type="EMBL" id="CM003534">
    <property type="protein sequence ID" value="RCV32833.1"/>
    <property type="molecule type" value="Genomic_DNA"/>
</dbReference>
<accession>A0A368RRW7</accession>
<evidence type="ECO:0000313" key="2">
    <source>
        <dbReference type="EMBL" id="RCV32833.1"/>
    </source>
</evidence>
<dbReference type="AlphaFoldDB" id="A0A368RRW7"/>
<feature type="compositionally biased region" description="Low complexity" evidence="1">
    <location>
        <begin position="31"/>
        <end position="40"/>
    </location>
</feature>
<organism evidence="2">
    <name type="scientific">Setaria italica</name>
    <name type="common">Foxtail millet</name>
    <name type="synonym">Panicum italicum</name>
    <dbReference type="NCBI Taxonomy" id="4555"/>
    <lineage>
        <taxon>Eukaryota</taxon>
        <taxon>Viridiplantae</taxon>
        <taxon>Streptophyta</taxon>
        <taxon>Embryophyta</taxon>
        <taxon>Tracheophyta</taxon>
        <taxon>Spermatophyta</taxon>
        <taxon>Magnoliopsida</taxon>
        <taxon>Liliopsida</taxon>
        <taxon>Poales</taxon>
        <taxon>Poaceae</taxon>
        <taxon>PACMAD clade</taxon>
        <taxon>Panicoideae</taxon>
        <taxon>Panicodae</taxon>
        <taxon>Paniceae</taxon>
        <taxon>Cenchrinae</taxon>
        <taxon>Setaria</taxon>
    </lineage>
</organism>
<protein>
    <submittedName>
        <fullName evidence="2">Uncharacterized protein</fullName>
    </submittedName>
</protein>
<sequence length="75" mass="8131">MVSPSNLDRVISCRMSRSASGSANPSAVATSNSRNRSSPSQRRLCSWAAAAVARLPQSGIYYRQQQLFSGTEPRN</sequence>
<evidence type="ECO:0000256" key="1">
    <source>
        <dbReference type="SAM" id="MobiDB-lite"/>
    </source>
</evidence>
<reference evidence="2" key="1">
    <citation type="journal article" date="2012" name="Nat. Biotechnol.">
        <title>Reference genome sequence of the model plant Setaria.</title>
        <authorList>
            <person name="Bennetzen J.L."/>
            <person name="Schmutz J."/>
            <person name="Wang H."/>
            <person name="Percifield R."/>
            <person name="Hawkins J."/>
            <person name="Pontaroli A.C."/>
            <person name="Estep M."/>
            <person name="Feng L."/>
            <person name="Vaughn J.N."/>
            <person name="Grimwood J."/>
            <person name="Jenkins J."/>
            <person name="Barry K."/>
            <person name="Lindquist E."/>
            <person name="Hellsten U."/>
            <person name="Deshpande S."/>
            <person name="Wang X."/>
            <person name="Wu X."/>
            <person name="Mitros T."/>
            <person name="Triplett J."/>
            <person name="Yang X."/>
            <person name="Ye C.Y."/>
            <person name="Mauro-Herrera M."/>
            <person name="Wang L."/>
            <person name="Li P."/>
            <person name="Sharma M."/>
            <person name="Sharma R."/>
            <person name="Ronald P.C."/>
            <person name="Panaud O."/>
            <person name="Kellogg E.A."/>
            <person name="Brutnell T.P."/>
            <person name="Doust A.N."/>
            <person name="Tuskan G.A."/>
            <person name="Rokhsar D."/>
            <person name="Devos K.M."/>
        </authorList>
    </citation>
    <scope>NUCLEOTIDE SEQUENCE [LARGE SCALE GENOMIC DNA]</scope>
    <source>
        <strain evidence="2">Yugu1</strain>
    </source>
</reference>
<proteinExistence type="predicted"/>
<feature type="region of interest" description="Disordered" evidence="1">
    <location>
        <begin position="14"/>
        <end position="40"/>
    </location>
</feature>